<accession>A0A478FQD3</accession>
<reference evidence="3 4" key="1">
    <citation type="submission" date="2019-01" db="EMBL/GenBank/DDBJ databases">
        <title>Draft genome sequences of Candidatus Mycoplasma haemohominis SWG34-3 identified from a patient with pyrexia, anemia and liver dysfunction.</title>
        <authorList>
            <person name="Sekizuka T."/>
            <person name="Hattori N."/>
            <person name="Katano H."/>
            <person name="Takuma T."/>
            <person name="Ito T."/>
            <person name="Arai N."/>
            <person name="Yanai R."/>
            <person name="Ishii S."/>
            <person name="Miura Y."/>
            <person name="Tokunaga T."/>
            <person name="Watanabe H."/>
            <person name="Nomura N."/>
            <person name="Eguchi J."/>
            <person name="Arai T."/>
            <person name="Hasegawa H."/>
            <person name="Nakamaki T."/>
            <person name="Wakita T."/>
            <person name="Niki Y."/>
            <person name="Kuroda M."/>
        </authorList>
    </citation>
    <scope>NUCLEOTIDE SEQUENCE [LARGE SCALE GENOMIC DNA]</scope>
    <source>
        <strain evidence="3">SWG34-3</strain>
    </source>
</reference>
<dbReference type="RefSeq" id="WP_216082706.1">
    <property type="nucleotide sequence ID" value="NZ_CACTIB010000004.1"/>
</dbReference>
<evidence type="ECO:0000256" key="2">
    <source>
        <dbReference type="SAM" id="Phobius"/>
    </source>
</evidence>
<evidence type="ECO:0000313" key="3">
    <source>
        <dbReference type="EMBL" id="GCE63114.1"/>
    </source>
</evidence>
<protein>
    <submittedName>
        <fullName evidence="3">Uncharacterized protein</fullName>
    </submittedName>
</protein>
<keyword evidence="2" id="KW-0472">Membrane</keyword>
<keyword evidence="2" id="KW-0812">Transmembrane</keyword>
<dbReference type="Proteomes" id="UP000324831">
    <property type="component" value="Unassembled WGS sequence"/>
</dbReference>
<gene>
    <name evidence="3" type="ORF">MHSWG343_00920</name>
</gene>
<evidence type="ECO:0000313" key="4">
    <source>
        <dbReference type="Proteomes" id="UP000324831"/>
    </source>
</evidence>
<name>A0A478FQD3_9MOLU</name>
<comment type="caution">
    <text evidence="3">The sequence shown here is derived from an EMBL/GenBank/DDBJ whole genome shotgun (WGS) entry which is preliminary data.</text>
</comment>
<evidence type="ECO:0000256" key="1">
    <source>
        <dbReference type="SAM" id="MobiDB-lite"/>
    </source>
</evidence>
<feature type="compositionally biased region" description="Low complexity" evidence="1">
    <location>
        <begin position="97"/>
        <end position="116"/>
    </location>
</feature>
<keyword evidence="2" id="KW-1133">Transmembrane helix</keyword>
<organism evidence="3 4">
    <name type="scientific">Candidatus Mycoplasma haematohominis</name>
    <dbReference type="NCBI Taxonomy" id="1494318"/>
    <lineage>
        <taxon>Bacteria</taxon>
        <taxon>Bacillati</taxon>
        <taxon>Mycoplasmatota</taxon>
        <taxon>Mollicutes</taxon>
        <taxon>Mycoplasmataceae</taxon>
        <taxon>Mycoplasma</taxon>
    </lineage>
</organism>
<feature type="transmembrane region" description="Helical" evidence="2">
    <location>
        <begin position="13"/>
        <end position="35"/>
    </location>
</feature>
<sequence length="116" mass="11996">MSLLKIVWSANKLSFLIAKLLAGGGTLIGLGYLGYTGTKAVIYWTKNSPEGKNIVGGIKSVVYAACKKIGGGEDINGCINQLKNKVTGSSKEEGKEATTTTEAGAPATTTARQATE</sequence>
<dbReference type="EMBL" id="BIMN01000001">
    <property type="protein sequence ID" value="GCE63114.1"/>
    <property type="molecule type" value="Genomic_DNA"/>
</dbReference>
<dbReference type="AlphaFoldDB" id="A0A478FQD3"/>
<proteinExistence type="predicted"/>
<feature type="region of interest" description="Disordered" evidence="1">
    <location>
        <begin position="87"/>
        <end position="116"/>
    </location>
</feature>